<reference evidence="2" key="1">
    <citation type="submission" date="2015-12" db="EMBL/GenBank/DDBJ databases">
        <title>Gene expression during late stages of embryo sac development: a critical building block for successful pollen-pistil interactions.</title>
        <authorList>
            <person name="Liu Y."/>
            <person name="Joly V."/>
            <person name="Sabar M."/>
            <person name="Matton D.P."/>
        </authorList>
    </citation>
    <scope>NUCLEOTIDE SEQUENCE</scope>
</reference>
<organism evidence="2">
    <name type="scientific">Solanum chacoense</name>
    <name type="common">Chaco potato</name>
    <dbReference type="NCBI Taxonomy" id="4108"/>
    <lineage>
        <taxon>Eukaryota</taxon>
        <taxon>Viridiplantae</taxon>
        <taxon>Streptophyta</taxon>
        <taxon>Embryophyta</taxon>
        <taxon>Tracheophyta</taxon>
        <taxon>Spermatophyta</taxon>
        <taxon>Magnoliopsida</taxon>
        <taxon>eudicotyledons</taxon>
        <taxon>Gunneridae</taxon>
        <taxon>Pentapetalae</taxon>
        <taxon>asterids</taxon>
        <taxon>lamiids</taxon>
        <taxon>Solanales</taxon>
        <taxon>Solanaceae</taxon>
        <taxon>Solanoideae</taxon>
        <taxon>Solaneae</taxon>
        <taxon>Solanum</taxon>
    </lineage>
</organism>
<keyword evidence="1" id="KW-1133">Transmembrane helix</keyword>
<feature type="non-terminal residue" evidence="2">
    <location>
        <position position="1"/>
    </location>
</feature>
<dbReference type="AlphaFoldDB" id="A0A0V0GTH4"/>
<feature type="transmembrane region" description="Helical" evidence="1">
    <location>
        <begin position="42"/>
        <end position="64"/>
    </location>
</feature>
<sequence>GFCLYFFTSSRKLKIFSMYIMSFANFFQTKKNLPPPVSSVPLPFALFFSILFPLNVSCFQRLFFPFPQ</sequence>
<dbReference type="EMBL" id="GEDG01032964">
    <property type="protein sequence ID" value="JAP10523.1"/>
    <property type="molecule type" value="Transcribed_RNA"/>
</dbReference>
<name>A0A0V0GTH4_SOLCH</name>
<evidence type="ECO:0000256" key="1">
    <source>
        <dbReference type="SAM" id="Phobius"/>
    </source>
</evidence>
<evidence type="ECO:0000313" key="2">
    <source>
        <dbReference type="EMBL" id="JAP10523.1"/>
    </source>
</evidence>
<keyword evidence="1" id="KW-0472">Membrane</keyword>
<keyword evidence="1" id="KW-0812">Transmembrane</keyword>
<proteinExistence type="predicted"/>
<protein>
    <submittedName>
        <fullName evidence="2">Putative ovule protein</fullName>
    </submittedName>
</protein>
<accession>A0A0V0GTH4</accession>